<dbReference type="AlphaFoldDB" id="G1W902"/>
<feature type="region of interest" description="Disordered" evidence="1">
    <location>
        <begin position="70"/>
        <end position="117"/>
    </location>
</feature>
<accession>G1W902</accession>
<reference evidence="2 3" key="1">
    <citation type="submission" date="2011-07" db="EMBL/GenBank/DDBJ databases">
        <title>The Genome Sequence of Prevotella oulorum F0390.</title>
        <authorList>
            <consortium name="The Broad Institute Genome Sequencing Platform"/>
            <consortium name="The Broad Institute Genome Sequencing Center for Infectious Disease"/>
            <person name="Earl A."/>
            <person name="Ward D."/>
            <person name="Feldgarden M."/>
            <person name="Gevers D."/>
            <person name="Izard J."/>
            <person name="Ganesan A."/>
            <person name="Baranova O.V."/>
            <person name="Blanton J.M."/>
            <person name="Tanner A.C."/>
            <person name="Dewhirst F.E."/>
            <person name="Young S.K."/>
            <person name="Zeng Q."/>
            <person name="Gargeya S."/>
            <person name="Fitzgerald M."/>
            <person name="Haas B."/>
            <person name="Abouelleil A."/>
            <person name="Alvarado L."/>
            <person name="Arachchi H.M."/>
            <person name="Berlin A."/>
            <person name="Brown A."/>
            <person name="Chapman S.B."/>
            <person name="Chen Z."/>
            <person name="Dunbar C."/>
            <person name="Freedman E."/>
            <person name="Gearin G."/>
            <person name="Gellesch M."/>
            <person name="Goldberg J."/>
            <person name="Griggs A."/>
            <person name="Gujja S."/>
            <person name="Heiman D."/>
            <person name="Howarth C."/>
            <person name="Larson L."/>
            <person name="Lui A."/>
            <person name="MacDonald P.J.P."/>
            <person name="Mehta T."/>
            <person name="Montmayeur A."/>
            <person name="Murphy C."/>
            <person name="Neiman D."/>
            <person name="Pearson M."/>
            <person name="Priest M."/>
            <person name="Roberts A."/>
            <person name="Saif S."/>
            <person name="Shea T."/>
            <person name="Shenoy N."/>
            <person name="Sisk P."/>
            <person name="Stolte C."/>
            <person name="Sykes S."/>
            <person name="Wortman J."/>
            <person name="Nusbaum C."/>
            <person name="Birren B."/>
        </authorList>
    </citation>
    <scope>NUCLEOTIDE SEQUENCE [LARGE SCALE GENOMIC DNA]</scope>
    <source>
        <strain evidence="2 3">F0390</strain>
    </source>
</reference>
<organism evidence="2 3">
    <name type="scientific">Segatella oulorum F0390</name>
    <dbReference type="NCBI Taxonomy" id="702438"/>
    <lineage>
        <taxon>Bacteria</taxon>
        <taxon>Pseudomonadati</taxon>
        <taxon>Bacteroidota</taxon>
        <taxon>Bacteroidia</taxon>
        <taxon>Bacteroidales</taxon>
        <taxon>Prevotellaceae</taxon>
        <taxon>Segatella</taxon>
    </lineage>
</organism>
<dbReference type="EMBL" id="ADGI01000014">
    <property type="protein sequence ID" value="EGV34590.1"/>
    <property type="molecule type" value="Genomic_DNA"/>
</dbReference>
<sequence length="117" mass="12891">GAENPEALLPNNPAAQKFPGRYCQATLQRRKSRGATAKQPCGAENPEALLPNNPAAQKILRRYCQTTLRRRKSQGATAKQPCGAENPKALLPQTLRYAKRRSISVTETLPPKTNQKK</sequence>
<keyword evidence="3" id="KW-1185">Reference proteome</keyword>
<dbReference type="GeneID" id="95427115"/>
<dbReference type="RefSeq" id="WP_004379287.1">
    <property type="nucleotide sequence ID" value="NZ_JH114215.1"/>
</dbReference>
<feature type="non-terminal residue" evidence="2">
    <location>
        <position position="1"/>
    </location>
</feature>
<evidence type="ECO:0000313" key="2">
    <source>
        <dbReference type="EMBL" id="EGV34590.1"/>
    </source>
</evidence>
<proteinExistence type="predicted"/>
<dbReference type="HOGENOM" id="CLU_2078043_0_0_10"/>
<gene>
    <name evidence="2" type="ORF">HMPREF9431_00303</name>
</gene>
<evidence type="ECO:0000313" key="3">
    <source>
        <dbReference type="Proteomes" id="UP000005141"/>
    </source>
</evidence>
<feature type="region of interest" description="Disordered" evidence="1">
    <location>
        <begin position="29"/>
        <end position="52"/>
    </location>
</feature>
<dbReference type="Proteomes" id="UP000005141">
    <property type="component" value="Unassembled WGS sequence"/>
</dbReference>
<feature type="compositionally biased region" description="Polar residues" evidence="1">
    <location>
        <begin position="103"/>
        <end position="117"/>
    </location>
</feature>
<comment type="caution">
    <text evidence="2">The sequence shown here is derived from an EMBL/GenBank/DDBJ whole genome shotgun (WGS) entry which is preliminary data.</text>
</comment>
<name>G1W902_9BACT</name>
<protein>
    <submittedName>
        <fullName evidence="2">Uncharacterized protein</fullName>
    </submittedName>
</protein>
<evidence type="ECO:0000256" key="1">
    <source>
        <dbReference type="SAM" id="MobiDB-lite"/>
    </source>
</evidence>